<sequence length="472" mass="52597">MSVVQAPAPPGRGASPLMSNNPFRNRINPQPSPTPSPRPVSTNPFLDASELSGMASEPNNYAVTSNNTVDKATDIFLNLNINGSRNDALRNGSRQANQEPRKPEDFGLKQFPRPLGHRPLNSDEAQRPQAKPQPELDIFADPIDLGSRDRKPRRNSESSVRDRKIMDPEEEKRRRERKLRESKRTGSKSGKPNKKLDVIDKLDVTSIYGTGLFHHDGPFDACNPHRNRRREKYAPMQAFPKDSVNMVMGGSGPVNKRMDYDKYHGFGQEAHIDFNEAAVADERPEQLSVRPEPNAAYNPTAREAIHGHESAGLGTSTFLEGAPASRAAIQRRESEFETQQLDDLRPGLSRKKSLAQKIRGVRPPRDRVTFPEGRIGGAASPPLTGQSDSAVNPFFRNYEQDPRKDASQIAFAEDQSRTMGRARAPSSPKRNELERRYTTESTGEEASAKPTGLLGRMKSLKGRRPQRRDTNS</sequence>
<name>A0ACC2ZWL4_9EURO</name>
<protein>
    <submittedName>
        <fullName evidence="1">Uncharacterized protein</fullName>
    </submittedName>
</protein>
<gene>
    <name evidence="1" type="ORF">H2198_008693</name>
</gene>
<comment type="caution">
    <text evidence="1">The sequence shown here is derived from an EMBL/GenBank/DDBJ whole genome shotgun (WGS) entry which is preliminary data.</text>
</comment>
<evidence type="ECO:0000313" key="2">
    <source>
        <dbReference type="Proteomes" id="UP001172386"/>
    </source>
</evidence>
<dbReference type="EMBL" id="JAPDRQ010000220">
    <property type="protein sequence ID" value="KAJ9652069.1"/>
    <property type="molecule type" value="Genomic_DNA"/>
</dbReference>
<accession>A0ACC2ZWL4</accession>
<keyword evidence="2" id="KW-1185">Reference proteome</keyword>
<reference evidence="1" key="1">
    <citation type="submission" date="2022-10" db="EMBL/GenBank/DDBJ databases">
        <title>Culturing micro-colonial fungi from biological soil crusts in the Mojave desert and describing Neophaeococcomyces mojavensis, and introducing the new genera and species Taxawa tesnikishii.</title>
        <authorList>
            <person name="Kurbessoian T."/>
            <person name="Stajich J.E."/>
        </authorList>
    </citation>
    <scope>NUCLEOTIDE SEQUENCE</scope>
    <source>
        <strain evidence="1">JES_112</strain>
    </source>
</reference>
<proteinExistence type="predicted"/>
<evidence type="ECO:0000313" key="1">
    <source>
        <dbReference type="EMBL" id="KAJ9652069.1"/>
    </source>
</evidence>
<dbReference type="Proteomes" id="UP001172386">
    <property type="component" value="Unassembled WGS sequence"/>
</dbReference>
<organism evidence="1 2">
    <name type="scientific">Neophaeococcomyces mojaviensis</name>
    <dbReference type="NCBI Taxonomy" id="3383035"/>
    <lineage>
        <taxon>Eukaryota</taxon>
        <taxon>Fungi</taxon>
        <taxon>Dikarya</taxon>
        <taxon>Ascomycota</taxon>
        <taxon>Pezizomycotina</taxon>
        <taxon>Eurotiomycetes</taxon>
        <taxon>Chaetothyriomycetidae</taxon>
        <taxon>Chaetothyriales</taxon>
        <taxon>Chaetothyriales incertae sedis</taxon>
        <taxon>Neophaeococcomyces</taxon>
    </lineage>
</organism>